<comment type="caution">
    <text evidence="3">The sequence shown here is derived from an EMBL/GenBank/DDBJ whole genome shotgun (WGS) entry which is preliminary data.</text>
</comment>
<name>A0ABS2M5X3_9ACTN</name>
<dbReference type="PANTHER" id="PTHR31616:SF0">
    <property type="entry name" value="GLUCAN 1,4-ALPHA-GLUCOSIDASE"/>
    <property type="match status" value="1"/>
</dbReference>
<gene>
    <name evidence="3" type="ORF">JOE61_000404</name>
</gene>
<protein>
    <submittedName>
        <fullName evidence="3">GH15 family glucan-1,4-alpha-glucosidase</fullName>
    </submittedName>
</protein>
<evidence type="ECO:0000313" key="3">
    <source>
        <dbReference type="EMBL" id="MBM7506590.1"/>
    </source>
</evidence>
<dbReference type="EMBL" id="JAFBBZ010000001">
    <property type="protein sequence ID" value="MBM7506590.1"/>
    <property type="molecule type" value="Genomic_DNA"/>
</dbReference>
<dbReference type="Proteomes" id="UP000732378">
    <property type="component" value="Unassembled WGS sequence"/>
</dbReference>
<dbReference type="InterPro" id="IPR012341">
    <property type="entry name" value="6hp_glycosidase-like_sf"/>
</dbReference>
<dbReference type="InterPro" id="IPR045582">
    <property type="entry name" value="Trehalase-like_N"/>
</dbReference>
<proteinExistence type="predicted"/>
<dbReference type="SUPFAM" id="SSF48208">
    <property type="entry name" value="Six-hairpin glycosidases"/>
    <property type="match status" value="1"/>
</dbReference>
<accession>A0ABS2M5X3</accession>
<reference evidence="3 4" key="1">
    <citation type="submission" date="2021-01" db="EMBL/GenBank/DDBJ databases">
        <title>Sequencing the genomes of 1000 actinobacteria strains.</title>
        <authorList>
            <person name="Klenk H.-P."/>
        </authorList>
    </citation>
    <scope>NUCLEOTIDE SEQUENCE [LARGE SCALE GENOMIC DNA]</scope>
    <source>
        <strain evidence="3 4">DSM 18239</strain>
    </source>
</reference>
<dbReference type="Pfam" id="PF19291">
    <property type="entry name" value="TREH_N"/>
    <property type="match status" value="1"/>
</dbReference>
<sequence>MALRIEDYALIGDRRTAALVGRNGSVDWLCLPRFDSPACMAALLGTEEHGHWQIEPEGDYESSRRYLSSSSVLETTFRTPTGTVTLTDLMPTGDGRADLVRRIRGVAGTVRLCLQWRVRMEYGEVTPWVRREEIGGEQVITAVAGPDRLVLRGPRLPEARDHTHNDEFDVEAGQELTYSMVWVPSHQRLDELGDLEDRIRETIEKDEDWAQLCRTDLRHPETVKRSLLTLRLMTHEATGGIVAAPTSSLPETFGGSRNWDYRYCWLRDAALTLGSLLEAGYTDEAMLWRDWLLRAVAGDPHDLQVMYAVDGSRRLDERELEHLPGYEDSRPVRVGNGAVDQLQHDVIGEVMDALEKVREVMDEPDGNAWELQKALLSSLAENWEEPDCGIWEMRGDLQHFTHSKALVWVAFDRAVRAVEKHGLDGPVDEWRRLRDEVREQVLTRGYDEERGTFTQHYDTLEVDASLLTLASFGLVAGDDPRMLGTIRAVEEDLLRDGLVLRYRTGSGVDGLEGDEHPFLACSFWLVEAYAEAGRVEDATALYDRLVGLANDVGLYAEEYDPGTGRMVGNFPQAFSHLTLTQAAFALARHAADT</sequence>
<organism evidence="3 4">
    <name type="scientific">Nocardioides salarius</name>
    <dbReference type="NCBI Taxonomy" id="374513"/>
    <lineage>
        <taxon>Bacteria</taxon>
        <taxon>Bacillati</taxon>
        <taxon>Actinomycetota</taxon>
        <taxon>Actinomycetes</taxon>
        <taxon>Propionibacteriales</taxon>
        <taxon>Nocardioidaceae</taxon>
        <taxon>Nocardioides</taxon>
    </lineage>
</organism>
<dbReference type="RefSeq" id="WP_193669284.1">
    <property type="nucleotide sequence ID" value="NZ_JACDTV010000008.1"/>
</dbReference>
<dbReference type="PANTHER" id="PTHR31616">
    <property type="entry name" value="TREHALASE"/>
    <property type="match status" value="1"/>
</dbReference>
<dbReference type="InterPro" id="IPR008928">
    <property type="entry name" value="6-hairpin_glycosidase_sf"/>
</dbReference>
<evidence type="ECO:0000259" key="1">
    <source>
        <dbReference type="Pfam" id="PF00723"/>
    </source>
</evidence>
<feature type="domain" description="Trehalase-like N-terminal" evidence="2">
    <location>
        <begin position="2"/>
        <end position="133"/>
    </location>
</feature>
<dbReference type="Pfam" id="PF00723">
    <property type="entry name" value="Glyco_hydro_15"/>
    <property type="match status" value="1"/>
</dbReference>
<evidence type="ECO:0000313" key="4">
    <source>
        <dbReference type="Proteomes" id="UP000732378"/>
    </source>
</evidence>
<evidence type="ECO:0000259" key="2">
    <source>
        <dbReference type="Pfam" id="PF19291"/>
    </source>
</evidence>
<keyword evidence="4" id="KW-1185">Reference proteome</keyword>
<feature type="domain" description="GH15-like" evidence="1">
    <location>
        <begin position="221"/>
        <end position="582"/>
    </location>
</feature>
<dbReference type="Gene3D" id="1.50.10.10">
    <property type="match status" value="1"/>
</dbReference>
<dbReference type="InterPro" id="IPR011613">
    <property type="entry name" value="GH15-like"/>
</dbReference>